<keyword evidence="2" id="KW-0472">Membrane</keyword>
<name>A0A7S3CDN3_9CHLO</name>
<keyword evidence="2" id="KW-0812">Transmembrane</keyword>
<keyword evidence="5" id="KW-1185">Reference proteome</keyword>
<dbReference type="EMBL" id="HBHZ01008315">
    <property type="protein sequence ID" value="CAE0193333.1"/>
    <property type="molecule type" value="Transcribed_RNA"/>
</dbReference>
<feature type="region of interest" description="Disordered" evidence="1">
    <location>
        <begin position="1"/>
        <end position="29"/>
    </location>
</feature>
<proteinExistence type="predicted"/>
<keyword evidence="2" id="KW-1133">Transmembrane helix</keyword>
<reference evidence="3" key="1">
    <citation type="submission" date="2021-01" db="EMBL/GenBank/DDBJ databases">
        <authorList>
            <person name="Corre E."/>
            <person name="Pelletier E."/>
            <person name="Niang G."/>
            <person name="Scheremetjew M."/>
            <person name="Finn R."/>
            <person name="Kale V."/>
            <person name="Holt S."/>
            <person name="Cochrane G."/>
            <person name="Meng A."/>
            <person name="Brown T."/>
            <person name="Cohen L."/>
        </authorList>
    </citation>
    <scope>NUCLEOTIDE SEQUENCE</scope>
    <source>
        <strain evidence="3">RCC1871</strain>
    </source>
</reference>
<evidence type="ECO:0000313" key="4">
    <source>
        <dbReference type="EMBL" id="WZN61907.1"/>
    </source>
</evidence>
<dbReference type="EMBL" id="CP151505">
    <property type="protein sequence ID" value="WZN61907.1"/>
    <property type="molecule type" value="Genomic_DNA"/>
</dbReference>
<feature type="transmembrane region" description="Helical" evidence="2">
    <location>
        <begin position="66"/>
        <end position="94"/>
    </location>
</feature>
<evidence type="ECO:0000313" key="3">
    <source>
        <dbReference type="EMBL" id="CAE0193333.1"/>
    </source>
</evidence>
<evidence type="ECO:0000256" key="2">
    <source>
        <dbReference type="SAM" id="Phobius"/>
    </source>
</evidence>
<sequence length="189" mass="20130">MSGKGVTFKNVPESSTRDEEEDEGQIVGEGDVNPALDLVRTMSMSSDKDILRQLRDAMNPKQKQQAFVMVVQAGLALVAVGILLAVVIVGYISLVRIGTAVQTMADQTTQLKNITKQTSEKMTALTKNLEPVAILPELDASLQQMNDDVDTLTNTMCGSPLFAATCPADFRAGVFGPTAGDETPAGGKR</sequence>
<reference evidence="4 5" key="2">
    <citation type="submission" date="2024-03" db="EMBL/GenBank/DDBJ databases">
        <title>Complete genome sequence of the green alga Chloropicon roscoffensis RCC1871.</title>
        <authorList>
            <person name="Lemieux C."/>
            <person name="Pombert J.-F."/>
            <person name="Otis C."/>
            <person name="Turmel M."/>
        </authorList>
    </citation>
    <scope>NUCLEOTIDE SEQUENCE [LARGE SCALE GENOMIC DNA]</scope>
    <source>
        <strain evidence="4 5">RCC1871</strain>
    </source>
</reference>
<dbReference type="Proteomes" id="UP001472866">
    <property type="component" value="Chromosome 05"/>
</dbReference>
<evidence type="ECO:0000313" key="5">
    <source>
        <dbReference type="Proteomes" id="UP001472866"/>
    </source>
</evidence>
<dbReference type="AlphaFoldDB" id="A0A7S3CDN3"/>
<evidence type="ECO:0000256" key="1">
    <source>
        <dbReference type="SAM" id="MobiDB-lite"/>
    </source>
</evidence>
<organism evidence="3">
    <name type="scientific">Chloropicon roscoffensis</name>
    <dbReference type="NCBI Taxonomy" id="1461544"/>
    <lineage>
        <taxon>Eukaryota</taxon>
        <taxon>Viridiplantae</taxon>
        <taxon>Chlorophyta</taxon>
        <taxon>Chloropicophyceae</taxon>
        <taxon>Chloropicales</taxon>
        <taxon>Chloropicaceae</taxon>
        <taxon>Chloropicon</taxon>
    </lineage>
</organism>
<gene>
    <name evidence="3" type="ORF">CROS1456_LOCUS6423</name>
    <name evidence="4" type="ORF">HKI87_05g34420</name>
</gene>
<accession>A0A7S3CDN3</accession>
<protein>
    <submittedName>
        <fullName evidence="3">Uncharacterized protein</fullName>
    </submittedName>
</protein>